<gene>
    <name evidence="4" type="primary">Piso0_000660</name>
    <name evidence="4" type="ORF">GNLVRS01_PISO0D01345g</name>
</gene>
<dbReference type="FunCoup" id="G8YPP9">
    <property type="interactions" value="48"/>
</dbReference>
<dbReference type="AlphaFoldDB" id="G8YPP9"/>
<protein>
    <submittedName>
        <fullName evidence="4">Piso0_000660 protein</fullName>
    </submittedName>
</protein>
<feature type="compositionally biased region" description="Polar residues" evidence="2">
    <location>
        <begin position="1072"/>
        <end position="1105"/>
    </location>
</feature>
<feature type="compositionally biased region" description="Basic and acidic residues" evidence="2">
    <location>
        <begin position="1146"/>
        <end position="1158"/>
    </location>
</feature>
<dbReference type="OMA" id="TILICAQ"/>
<keyword evidence="3" id="KW-0732">Signal</keyword>
<keyword evidence="5" id="KW-1185">Reference proteome</keyword>
<feature type="region of interest" description="Disordered" evidence="2">
    <location>
        <begin position="490"/>
        <end position="512"/>
    </location>
</feature>
<feature type="compositionally biased region" description="Polar residues" evidence="2">
    <location>
        <begin position="789"/>
        <end position="804"/>
    </location>
</feature>
<reference evidence="4 5" key="1">
    <citation type="journal article" date="2012" name="G3 (Bethesda)">
        <title>Pichia sorbitophila, an interspecies yeast hybrid reveals early steps of genome resolution following polyploidization.</title>
        <authorList>
            <person name="Leh Louis V."/>
            <person name="Despons L."/>
            <person name="Friedrich A."/>
            <person name="Martin T."/>
            <person name="Durrens P."/>
            <person name="Casaregola S."/>
            <person name="Neuveglise C."/>
            <person name="Fairhead C."/>
            <person name="Marck C."/>
            <person name="Cruz J.A."/>
            <person name="Straub M.L."/>
            <person name="Kugler V."/>
            <person name="Sacerdot C."/>
            <person name="Uzunov Z."/>
            <person name="Thierry A."/>
            <person name="Weiss S."/>
            <person name="Bleykasten C."/>
            <person name="De Montigny J."/>
            <person name="Jacques N."/>
            <person name="Jung P."/>
            <person name="Lemaire M."/>
            <person name="Mallet S."/>
            <person name="Morel G."/>
            <person name="Richard G.F."/>
            <person name="Sarkar A."/>
            <person name="Savel G."/>
            <person name="Schacherer J."/>
            <person name="Seret M.L."/>
            <person name="Talla E."/>
            <person name="Samson G."/>
            <person name="Jubin C."/>
            <person name="Poulain J."/>
            <person name="Vacherie B."/>
            <person name="Barbe V."/>
            <person name="Pelletier E."/>
            <person name="Sherman D.J."/>
            <person name="Westhof E."/>
            <person name="Weissenbach J."/>
            <person name="Baret P.V."/>
            <person name="Wincker P."/>
            <person name="Gaillardin C."/>
            <person name="Dujon B."/>
            <person name="Souciet J.L."/>
        </authorList>
    </citation>
    <scope>NUCLEOTIDE SEQUENCE [LARGE SCALE GENOMIC DNA]</scope>
    <source>
        <strain evidence="5">ATCC MYA-4447 / BCRC 22081 / CBS 7064 / NBRC 10061 / NRRL Y-12695</strain>
    </source>
</reference>
<feature type="region of interest" description="Disordered" evidence="2">
    <location>
        <begin position="720"/>
        <end position="813"/>
    </location>
</feature>
<feature type="compositionally biased region" description="Basic and acidic residues" evidence="2">
    <location>
        <begin position="143"/>
        <end position="152"/>
    </location>
</feature>
<feature type="signal peptide" evidence="3">
    <location>
        <begin position="1"/>
        <end position="24"/>
    </location>
</feature>
<name>G8YPP9_PICSO</name>
<sequence>MLQLLLTVVPSICWVLYRCYRVLSVPSSVLFQDLKLRIPQAPKICIDSITNDTIVIHWDIETQKDEEMLYNIVVNGVEVATVEQMSCKLNKLKAQNYYLIEVVACNIFNQFKSVSEPVCVKTLGKSGCSEASAIIETDIGLTRSDDQPEQHQKNKSKKSKNKSSYLTSTTLGPPSLNSMVKINIAKRHFEKNTAESKVVPPLTTELLDEIDSVEKLNEYLEKYQLDLSKLEEEYDSNRENYREQIAELVKELEDSAKELEAEAGSSVRKDSDVKDYEKKREHLLFSKSKLLNQLKAQESSKGIHESKLADLSHRHKKLEERKHQILKTGNNEHERFNYNMDKIKDSINIIKQTIEKSEENTKKLTTEKKELLNLYNTLKPLVEDFSNETSFSKDGLLLPRAEERLNQICNIVPEWSDEIKSEISKSMQLDNSWKTAYKQAIEQYVSVFNELEILKSKVNADYVPLTLNDYEASMEFGGLGNVLFKKPTKRNFSPQSHLSENPQNSIPKSDKRQATTYNAANDRSLLADTNTGSKGDLALPYSMFTTAEQGMNHSSSNIDSVHNFPKTAEEAQLVTNLMNGSAMPNSNSGFDDSGDSSLGIPNADFMTSSRPGTEQYTGSLYGIDRVQANVSSKDSFAELGSNFGSTGLSSSSIGVVPTVIGSASHGGVLHDRDFNDLQFGLHSVTESSKMEPEFMFSQPSIHTQQLPPSLNMPMFYEQQDRQQMPESYQPGGKASFDDQPGKGASFLGSGLQDKYQEQSTRDTSEIEKNPENEEQKFIGRMKHSRRSLSDQQCRSMLDSPNKTPGQIDDNTKTPKLFVDSQDIDFMDYPSNIPSSSGLFLSQKLGMSNGSQTLSPELAFREMPSLMGESTPDNFYLYNRRNPGSNVWSYSTSAGRSLPIGYRSKSTPRNNTLSPGSQLMNVTQANSNSAFIDSNSTVHSSEANPTLSRPAARFGISGNSPLSDLSKDRLTQVGGIYGGLGTNTSNMASMAHGADLMVPSAPASNTMGSSSFDSTSSPVIAPSISAQGSQRQHDLLMEPFEIKRMGYTNPAAASSPPPIQQPLVNHGPVSLSPAVSSYDLTDPSKTLSSQGLKPFLNPQNASSQPSLHPFGGLWSDESTYRRTVSGSSTLPGSASSLWHTSNPPVGSHEHLFPEEPSKK</sequence>
<feature type="compositionally biased region" description="Low complexity" evidence="2">
    <location>
        <begin position="1124"/>
        <end position="1136"/>
    </location>
</feature>
<dbReference type="HOGENOM" id="CLU_275580_0_0_1"/>
<dbReference type="InterPro" id="IPR036116">
    <property type="entry name" value="FN3_sf"/>
</dbReference>
<feature type="coiled-coil region" evidence="1">
    <location>
        <begin position="213"/>
        <end position="269"/>
    </location>
</feature>
<dbReference type="InParanoid" id="G8YPP9"/>
<feature type="compositionally biased region" description="Polar residues" evidence="2">
    <location>
        <begin position="490"/>
        <end position="507"/>
    </location>
</feature>
<organism evidence="4 5">
    <name type="scientific">Pichia sorbitophila (strain ATCC MYA-4447 / BCRC 22081 / CBS 7064 / NBRC 10061 / NRRL Y-12695)</name>
    <name type="common">Hybrid yeast</name>
    <dbReference type="NCBI Taxonomy" id="559304"/>
    <lineage>
        <taxon>Eukaryota</taxon>
        <taxon>Fungi</taxon>
        <taxon>Dikarya</taxon>
        <taxon>Ascomycota</taxon>
        <taxon>Saccharomycotina</taxon>
        <taxon>Pichiomycetes</taxon>
        <taxon>Debaryomycetaceae</taxon>
        <taxon>Millerozyma</taxon>
    </lineage>
</organism>
<evidence type="ECO:0000313" key="4">
    <source>
        <dbReference type="EMBL" id="CCE78634.1"/>
    </source>
</evidence>
<dbReference type="SUPFAM" id="SSF49265">
    <property type="entry name" value="Fibronectin type III"/>
    <property type="match status" value="1"/>
</dbReference>
<feature type="chain" id="PRO_5003518953" evidence="3">
    <location>
        <begin position="25"/>
        <end position="1158"/>
    </location>
</feature>
<feature type="compositionally biased region" description="Basic and acidic residues" evidence="2">
    <location>
        <begin position="754"/>
        <end position="777"/>
    </location>
</feature>
<evidence type="ECO:0000256" key="1">
    <source>
        <dbReference type="SAM" id="Coils"/>
    </source>
</evidence>
<feature type="region of interest" description="Disordered" evidence="2">
    <location>
        <begin position="139"/>
        <end position="172"/>
    </location>
</feature>
<evidence type="ECO:0000313" key="5">
    <source>
        <dbReference type="Proteomes" id="UP000005222"/>
    </source>
</evidence>
<dbReference type="Proteomes" id="UP000005222">
    <property type="component" value="Chromosome D"/>
</dbReference>
<dbReference type="STRING" id="559304.G8YPP9"/>
<accession>G8YPP9</accession>
<evidence type="ECO:0000256" key="3">
    <source>
        <dbReference type="SAM" id="SignalP"/>
    </source>
</evidence>
<keyword evidence="1" id="KW-0175">Coiled coil</keyword>
<dbReference type="EMBL" id="FO082056">
    <property type="protein sequence ID" value="CCE78634.1"/>
    <property type="molecule type" value="Genomic_DNA"/>
</dbReference>
<feature type="coiled-coil region" evidence="1">
    <location>
        <begin position="301"/>
        <end position="374"/>
    </location>
</feature>
<dbReference type="eggNOG" id="ENOG502R2RI">
    <property type="taxonomic scope" value="Eukaryota"/>
</dbReference>
<dbReference type="OrthoDB" id="5572782at2759"/>
<proteinExistence type="predicted"/>
<feature type="region of interest" description="Disordered" evidence="2">
    <location>
        <begin position="1047"/>
        <end position="1158"/>
    </location>
</feature>
<evidence type="ECO:0000256" key="2">
    <source>
        <dbReference type="SAM" id="MobiDB-lite"/>
    </source>
</evidence>